<dbReference type="Proteomes" id="UP001241605">
    <property type="component" value="Chromosome"/>
</dbReference>
<reference evidence="7 8" key="1">
    <citation type="submission" date="2023-05" db="EMBL/GenBank/DDBJ databases">
        <title>YMD87, complete Genome.</title>
        <authorList>
            <person name="Zhang J."/>
            <person name="Xu X."/>
        </authorList>
    </citation>
    <scope>NUCLEOTIDE SEQUENCE [LARGE SCALE GENOMIC DNA]</scope>
    <source>
        <strain evidence="7 8">YMD87</strain>
    </source>
</reference>
<keyword evidence="1 4" id="KW-0349">Heme</keyword>
<evidence type="ECO:0000256" key="3">
    <source>
        <dbReference type="ARBA" id="ARBA00023004"/>
    </source>
</evidence>
<feature type="signal peptide" evidence="5">
    <location>
        <begin position="1"/>
        <end position="20"/>
    </location>
</feature>
<dbReference type="InterPro" id="IPR009056">
    <property type="entry name" value="Cyt_c-like_dom"/>
</dbReference>
<dbReference type="RefSeq" id="WP_282302173.1">
    <property type="nucleotide sequence ID" value="NZ_CP124616.1"/>
</dbReference>
<dbReference type="SUPFAM" id="SSF46626">
    <property type="entry name" value="Cytochrome c"/>
    <property type="match status" value="1"/>
</dbReference>
<evidence type="ECO:0000259" key="6">
    <source>
        <dbReference type="PROSITE" id="PS51007"/>
    </source>
</evidence>
<evidence type="ECO:0000256" key="5">
    <source>
        <dbReference type="SAM" id="SignalP"/>
    </source>
</evidence>
<evidence type="ECO:0000256" key="2">
    <source>
        <dbReference type="ARBA" id="ARBA00022723"/>
    </source>
</evidence>
<keyword evidence="8" id="KW-1185">Reference proteome</keyword>
<name>A0ABY8QLM9_9RHOB</name>
<evidence type="ECO:0000313" key="7">
    <source>
        <dbReference type="EMBL" id="WGW05549.1"/>
    </source>
</evidence>
<sequence length="248" mass="27060">MVTRWILICLALLVPFTAQAQEERLVRLAAPEALHQSGLLKHILPRFSLKTQVRVSTVAPGDPADMVLGDTGRALFEGAGQVWHMTVLSQGHAPTQRFADWLTSEVGRNTVTSFAPDGTPLFTQPQPRAATVAAVTLDGDSELGQRQAQLKCGRCHAVRPEDRFNSIGSTPSFMVLRGFPDWAERFSVFYVLNPHPAFTQIADVSDPFPIDRPSPIAPVEMTLAEVEALLAYVQRLAPADLGAPIQSQ</sequence>
<keyword evidence="3 4" id="KW-0408">Iron</keyword>
<evidence type="ECO:0000313" key="8">
    <source>
        <dbReference type="Proteomes" id="UP001241605"/>
    </source>
</evidence>
<keyword evidence="2 4" id="KW-0479">Metal-binding</keyword>
<proteinExistence type="predicted"/>
<dbReference type="EMBL" id="CP124616">
    <property type="protein sequence ID" value="WGW05549.1"/>
    <property type="molecule type" value="Genomic_DNA"/>
</dbReference>
<gene>
    <name evidence="7" type="ORF">QF118_08380</name>
</gene>
<protein>
    <recommendedName>
        <fullName evidence="6">Cytochrome c domain-containing protein</fullName>
    </recommendedName>
</protein>
<organism evidence="7 8">
    <name type="scientific">Tropicibacter oceani</name>
    <dbReference type="NCBI Taxonomy" id="3058420"/>
    <lineage>
        <taxon>Bacteria</taxon>
        <taxon>Pseudomonadati</taxon>
        <taxon>Pseudomonadota</taxon>
        <taxon>Alphaproteobacteria</taxon>
        <taxon>Rhodobacterales</taxon>
        <taxon>Roseobacteraceae</taxon>
        <taxon>Tropicibacter</taxon>
    </lineage>
</organism>
<evidence type="ECO:0000256" key="1">
    <source>
        <dbReference type="ARBA" id="ARBA00022617"/>
    </source>
</evidence>
<feature type="chain" id="PRO_5047313376" description="Cytochrome c domain-containing protein" evidence="5">
    <location>
        <begin position="21"/>
        <end position="248"/>
    </location>
</feature>
<dbReference type="PROSITE" id="PS51007">
    <property type="entry name" value="CYTC"/>
    <property type="match status" value="1"/>
</dbReference>
<feature type="domain" description="Cytochrome c" evidence="6">
    <location>
        <begin position="139"/>
        <end position="237"/>
    </location>
</feature>
<accession>A0ABY8QLM9</accession>
<evidence type="ECO:0000256" key="4">
    <source>
        <dbReference type="PROSITE-ProRule" id="PRU00433"/>
    </source>
</evidence>
<dbReference type="InterPro" id="IPR036909">
    <property type="entry name" value="Cyt_c-like_dom_sf"/>
</dbReference>
<keyword evidence="5" id="KW-0732">Signal</keyword>